<evidence type="ECO:0000313" key="1">
    <source>
        <dbReference type="EMBL" id="MFC5544267.1"/>
    </source>
</evidence>
<dbReference type="PANTHER" id="PTHR41791">
    <property type="entry name" value="SSL7039 PROTEIN"/>
    <property type="match status" value="1"/>
</dbReference>
<dbReference type="InterPro" id="IPR009241">
    <property type="entry name" value="HigB-like"/>
</dbReference>
<reference evidence="2" key="1">
    <citation type="journal article" date="2019" name="Int. J. Syst. Evol. Microbiol.">
        <title>The Global Catalogue of Microorganisms (GCM) 10K type strain sequencing project: providing services to taxonomists for standard genome sequencing and annotation.</title>
        <authorList>
            <consortium name="The Broad Institute Genomics Platform"/>
            <consortium name="The Broad Institute Genome Sequencing Center for Infectious Disease"/>
            <person name="Wu L."/>
            <person name="Ma J."/>
        </authorList>
    </citation>
    <scope>NUCLEOTIDE SEQUENCE [LARGE SCALE GENOMIC DNA]</scope>
    <source>
        <strain evidence="2">CGMCC 4.1799</strain>
    </source>
</reference>
<sequence length="101" mass="11486">MYKIYASQLFNDWVDGLKDQKAKDKVLARRDRAEEGNFGDHKSLGDHVSEMRLTHGPGYRIYYTQVDDVIFLLLNGGDKSSQKKDIKLAKQMAAELHGATK</sequence>
<gene>
    <name evidence="1" type="ORF">ACFPQA_04350</name>
</gene>
<dbReference type="PIRSF" id="PIRSF028744">
    <property type="entry name" value="Addict_mod_HI1419"/>
    <property type="match status" value="1"/>
</dbReference>
<dbReference type="RefSeq" id="WP_248154912.1">
    <property type="nucleotide sequence ID" value="NZ_JAKZAJ010000001.1"/>
</dbReference>
<dbReference type="Pfam" id="PF05973">
    <property type="entry name" value="Gp49"/>
    <property type="match status" value="1"/>
</dbReference>
<dbReference type="NCBIfam" id="TIGR02683">
    <property type="entry name" value="upstrm_HI1419"/>
    <property type="match status" value="1"/>
</dbReference>
<dbReference type="Proteomes" id="UP001596055">
    <property type="component" value="Unassembled WGS sequence"/>
</dbReference>
<protein>
    <submittedName>
        <fullName evidence="1">Type II toxin-antitoxin system RelE/ParE family toxin</fullName>
    </submittedName>
</protein>
<accession>A0ABW0RMU8</accession>
<proteinExistence type="predicted"/>
<dbReference type="EMBL" id="JBHSNL010000001">
    <property type="protein sequence ID" value="MFC5544267.1"/>
    <property type="molecule type" value="Genomic_DNA"/>
</dbReference>
<organism evidence="1 2">
    <name type="scientific">Marinobacter koreensis</name>
    <dbReference type="NCBI Taxonomy" id="335974"/>
    <lineage>
        <taxon>Bacteria</taxon>
        <taxon>Pseudomonadati</taxon>
        <taxon>Pseudomonadota</taxon>
        <taxon>Gammaproteobacteria</taxon>
        <taxon>Pseudomonadales</taxon>
        <taxon>Marinobacteraceae</taxon>
        <taxon>Marinobacter</taxon>
    </lineage>
</organism>
<comment type="caution">
    <text evidence="1">The sequence shown here is derived from an EMBL/GenBank/DDBJ whole genome shotgun (WGS) entry which is preliminary data.</text>
</comment>
<dbReference type="InterPro" id="IPR014056">
    <property type="entry name" value="TypeIITA-like_toxin_pred"/>
</dbReference>
<keyword evidence="2" id="KW-1185">Reference proteome</keyword>
<dbReference type="PANTHER" id="PTHR41791:SF1">
    <property type="entry name" value="SSL7039 PROTEIN"/>
    <property type="match status" value="1"/>
</dbReference>
<name>A0ABW0RMU8_9GAMM</name>
<evidence type="ECO:0000313" key="2">
    <source>
        <dbReference type="Proteomes" id="UP001596055"/>
    </source>
</evidence>